<organism evidence="1 2">
    <name type="scientific">Asticcacaulis biprosthecium C19</name>
    <dbReference type="NCBI Taxonomy" id="715226"/>
    <lineage>
        <taxon>Bacteria</taxon>
        <taxon>Pseudomonadati</taxon>
        <taxon>Pseudomonadota</taxon>
        <taxon>Alphaproteobacteria</taxon>
        <taxon>Caulobacterales</taxon>
        <taxon>Caulobacteraceae</taxon>
        <taxon>Asticcacaulis</taxon>
    </lineage>
</organism>
<evidence type="ECO:0000313" key="2">
    <source>
        <dbReference type="Proteomes" id="UP000006512"/>
    </source>
</evidence>
<name>F4QIA9_9CAUL</name>
<sequence>MEPKVLDSDDLAWFYNRPGAGAEQVAADQNVCLSFGRSMFGTNPVNEGMTYGLTGAIIGEIAAAGPNVAYADDCMMARGYRRFDIAGSNLRQFRERYAQLAPEVQALYAGAEVPPEGVLRRKWANTYWLSASGDAPALAEPLSFVPRSPDIPTFNRWGPTKSVKGVSSGTVPQPGPGEAVVLMTVSSPTGAGAHILFDRREANGEAGIVQTTGRRSWPGFEARTKEAKVSTAAQFAFVIPAGIYSLANVRTGRYDFTTFCLGTIAFDVAAGEVIDLGHFTMVPADAAIDPLAPAPKVQLRIDQPKVDSERIAALAAVDLADRVRPAVYFNRFPRMCTLFSRIYGFDMPGAPIWPPTPG</sequence>
<dbReference type="EMBL" id="GL883077">
    <property type="protein sequence ID" value="EGF91747.1"/>
    <property type="molecule type" value="Genomic_DNA"/>
</dbReference>
<dbReference type="AlphaFoldDB" id="F4QIA9"/>
<keyword evidence="2" id="KW-1185">Reference proteome</keyword>
<evidence type="ECO:0000313" key="1">
    <source>
        <dbReference type="EMBL" id="EGF91747.1"/>
    </source>
</evidence>
<dbReference type="STRING" id="715226.ABI_01770"/>
<dbReference type="Proteomes" id="UP000006512">
    <property type="component" value="Unassembled WGS sequence"/>
</dbReference>
<gene>
    <name evidence="1" type="ORF">ABI_01770</name>
</gene>
<reference evidence="2" key="1">
    <citation type="submission" date="2011-03" db="EMBL/GenBank/DDBJ databases">
        <title>Draft genome sequence of Brevundimonas diminuta.</title>
        <authorList>
            <person name="Brown P.J.B."/>
            <person name="Buechlein A."/>
            <person name="Hemmerich C."/>
            <person name="Brun Y.V."/>
        </authorList>
    </citation>
    <scope>NUCLEOTIDE SEQUENCE [LARGE SCALE GENOMIC DNA]</scope>
    <source>
        <strain evidence="2">C19</strain>
    </source>
</reference>
<dbReference type="HOGENOM" id="CLU_773044_0_0_5"/>
<proteinExistence type="predicted"/>
<protein>
    <submittedName>
        <fullName evidence="1">Uncharacterized protein</fullName>
    </submittedName>
</protein>
<accession>F4QIA9</accession>